<sequence>MDTCGRGSAATNQAQQRGTWSRRVEFVLASIGYAVGLSNIWRFPYLCYRNGGGAFFIPYFIMVFLCALPMVYLEFSIGQLTQRGPVQAFTKLCPLLKGVGVGTVVVSFIFIGYFNTLMSWILFYLFSSFSPTLPWQSCNNAWNIPETCSVAYTVNDTGKQSASQQFFSHRLLDISEGIEQMGGIRWELLGCLVLAWVLEYLSVFKGVKLTGKVVYFTALFPYTILSILLVFTARLPGSADGILFFLTPKWHKLLEIQVWIDALSQIFFSIGVGFGVMVSMSSYNNQNYNILRDSVIVACANSATSLFAGFVVFSALGSMAHQQNLTVEDLAVGGPGLAFVVYPEILAAMPVPQLWAVLFFLMLLCLGLGSQFSHLELVGSCVVESLGPKLPPGWRSKERLLVPVCVASFLVGLPCVFQGGVYMFQLMDHYTTVVSVLLMAVLEIAAISWILGLRRFSDMLSKTLGKTPNIYFRVCWLVITPLMVLAILVTSIVQHTPPRYGKCYQFPEWSKAVGWMLTMASIVCIPIGAAHELYCRKGSLVERLRASVTARLQLDDVRGSGQEQEICLTSTTKDA</sequence>
<evidence type="ECO:0000313" key="10">
    <source>
        <dbReference type="Proteomes" id="UP001591681"/>
    </source>
</evidence>
<evidence type="ECO:0000313" key="9">
    <source>
        <dbReference type="EMBL" id="KAL2099892.1"/>
    </source>
</evidence>
<dbReference type="EMBL" id="JBHFQA010000004">
    <property type="protein sequence ID" value="KAL2099892.1"/>
    <property type="molecule type" value="Genomic_DNA"/>
</dbReference>
<evidence type="ECO:0000256" key="5">
    <source>
        <dbReference type="ARBA" id="ARBA00023136"/>
    </source>
</evidence>
<dbReference type="InterPro" id="IPR000175">
    <property type="entry name" value="Na/ntran_symport"/>
</dbReference>
<feature type="binding site" evidence="6">
    <location>
        <position position="34"/>
    </location>
    <ligand>
        <name>Na(+)</name>
        <dbReference type="ChEBI" id="CHEBI:29101"/>
        <label>1</label>
    </ligand>
</feature>
<feature type="binding site" evidence="6">
    <location>
        <position position="32"/>
    </location>
    <ligand>
        <name>Na(+)</name>
        <dbReference type="ChEBI" id="CHEBI:29101"/>
        <label>1</label>
    </ligand>
</feature>
<feature type="transmembrane region" description="Helical" evidence="8">
    <location>
        <begin position="513"/>
        <end position="535"/>
    </location>
</feature>
<feature type="binding site" evidence="6">
    <location>
        <position position="39"/>
    </location>
    <ligand>
        <name>Na(+)</name>
        <dbReference type="ChEBI" id="CHEBI:29101"/>
        <label>1</label>
    </ligand>
</feature>
<feature type="binding site" evidence="6">
    <location>
        <position position="366"/>
    </location>
    <ligand>
        <name>Na(+)</name>
        <dbReference type="ChEBI" id="CHEBI:29101"/>
        <label>1</label>
    </ligand>
</feature>
<feature type="transmembrane region" description="Helical" evidence="8">
    <location>
        <begin position="183"/>
        <end position="201"/>
    </location>
</feature>
<feature type="transmembrane region" description="Helical" evidence="8">
    <location>
        <begin position="98"/>
        <end position="126"/>
    </location>
</feature>
<keyword evidence="4 8" id="KW-1133">Transmembrane helix</keyword>
<feature type="transmembrane region" description="Helical" evidence="8">
    <location>
        <begin position="354"/>
        <end position="379"/>
    </location>
</feature>
<reference evidence="9 10" key="1">
    <citation type="submission" date="2024-09" db="EMBL/GenBank/DDBJ databases">
        <title>A chromosome-level genome assembly of Gray's grenadier anchovy, Coilia grayii.</title>
        <authorList>
            <person name="Fu Z."/>
        </authorList>
    </citation>
    <scope>NUCLEOTIDE SEQUENCE [LARGE SCALE GENOMIC DNA]</scope>
    <source>
        <strain evidence="9">G4</strain>
        <tissue evidence="9">Muscle</tissue>
    </source>
</reference>
<feature type="binding site" evidence="6">
    <location>
        <position position="269"/>
    </location>
    <ligand>
        <name>Na(+)</name>
        <dbReference type="ChEBI" id="CHEBI:29101"/>
        <label>1</label>
    </ligand>
</feature>
<keyword evidence="6" id="KW-0915">Sodium</keyword>
<evidence type="ECO:0000256" key="2">
    <source>
        <dbReference type="ARBA" id="ARBA00022448"/>
    </source>
</evidence>
<dbReference type="NCBIfam" id="NF037979">
    <property type="entry name" value="Na_transp"/>
    <property type="match status" value="1"/>
</dbReference>
<feature type="binding site" evidence="6">
    <location>
        <position position="301"/>
    </location>
    <ligand>
        <name>Na(+)</name>
        <dbReference type="ChEBI" id="CHEBI:29101"/>
        <label>1</label>
    </ligand>
</feature>
<dbReference type="InterPro" id="IPR037272">
    <property type="entry name" value="SNS_sf"/>
</dbReference>
<evidence type="ECO:0000256" key="8">
    <source>
        <dbReference type="SAM" id="Phobius"/>
    </source>
</evidence>
<keyword evidence="6" id="KW-0479">Metal-binding</keyword>
<dbReference type="PANTHER" id="PTHR11616:SF133">
    <property type="entry name" value="TRANSPORTER"/>
    <property type="match status" value="1"/>
</dbReference>
<feature type="binding site" evidence="6">
    <location>
        <position position="370"/>
    </location>
    <ligand>
        <name>Na(+)</name>
        <dbReference type="ChEBI" id="CHEBI:29101"/>
        <label>1</label>
    </ligand>
</feature>
<dbReference type="PROSITE" id="PS50267">
    <property type="entry name" value="NA_NEUROTRAN_SYMP_3"/>
    <property type="match status" value="1"/>
</dbReference>
<feature type="transmembrane region" description="Helical" evidence="8">
    <location>
        <begin position="474"/>
        <end position="493"/>
    </location>
</feature>
<dbReference type="AlphaFoldDB" id="A0ABD1KL41"/>
<dbReference type="GO" id="GO:0015293">
    <property type="term" value="F:symporter activity"/>
    <property type="evidence" value="ECO:0007669"/>
    <property type="project" value="UniProtKB-KW"/>
</dbReference>
<dbReference type="PRINTS" id="PR00176">
    <property type="entry name" value="NANEUSMPORT"/>
</dbReference>
<dbReference type="PANTHER" id="PTHR11616">
    <property type="entry name" value="SODIUM/CHLORIDE DEPENDENT TRANSPORTER"/>
    <property type="match status" value="1"/>
</dbReference>
<keyword evidence="5 8" id="KW-0472">Membrane</keyword>
<organism evidence="9 10">
    <name type="scientific">Coilia grayii</name>
    <name type="common">Gray's grenadier anchovy</name>
    <dbReference type="NCBI Taxonomy" id="363190"/>
    <lineage>
        <taxon>Eukaryota</taxon>
        <taxon>Metazoa</taxon>
        <taxon>Chordata</taxon>
        <taxon>Craniata</taxon>
        <taxon>Vertebrata</taxon>
        <taxon>Euteleostomi</taxon>
        <taxon>Actinopterygii</taxon>
        <taxon>Neopterygii</taxon>
        <taxon>Teleostei</taxon>
        <taxon>Clupei</taxon>
        <taxon>Clupeiformes</taxon>
        <taxon>Clupeoidei</taxon>
        <taxon>Engraulidae</taxon>
        <taxon>Coilinae</taxon>
        <taxon>Coilia</taxon>
    </lineage>
</organism>
<dbReference type="SUPFAM" id="SSF161070">
    <property type="entry name" value="SNF-like"/>
    <property type="match status" value="1"/>
</dbReference>
<accession>A0ABD1KL41</accession>
<proteinExistence type="inferred from homology"/>
<evidence type="ECO:0000256" key="3">
    <source>
        <dbReference type="ARBA" id="ARBA00022692"/>
    </source>
</evidence>
<comment type="similarity">
    <text evidence="7">Belongs to the sodium:neurotransmitter symporter (SNF) (TC 2.A.22) family.</text>
</comment>
<feature type="transmembrane region" description="Helical" evidence="8">
    <location>
        <begin position="213"/>
        <end position="236"/>
    </location>
</feature>
<feature type="transmembrane region" description="Helical" evidence="8">
    <location>
        <begin position="256"/>
        <end position="283"/>
    </location>
</feature>
<dbReference type="Proteomes" id="UP001591681">
    <property type="component" value="Unassembled WGS sequence"/>
</dbReference>
<keyword evidence="3 7" id="KW-0812">Transmembrane</keyword>
<dbReference type="PROSITE" id="PS00610">
    <property type="entry name" value="NA_NEUROTRAN_SYMP_1"/>
    <property type="match status" value="1"/>
</dbReference>
<dbReference type="GO" id="GO:0016020">
    <property type="term" value="C:membrane"/>
    <property type="evidence" value="ECO:0007669"/>
    <property type="project" value="UniProtKB-SubCell"/>
</dbReference>
<evidence type="ECO:0000256" key="7">
    <source>
        <dbReference type="RuleBase" id="RU003732"/>
    </source>
</evidence>
<comment type="caution">
    <text evidence="9">The sequence shown here is derived from an EMBL/GenBank/DDBJ whole genome shotgun (WGS) entry which is preliminary data.</text>
</comment>
<evidence type="ECO:0000256" key="4">
    <source>
        <dbReference type="ARBA" id="ARBA00022989"/>
    </source>
</evidence>
<keyword evidence="2 7" id="KW-0813">Transport</keyword>
<feature type="transmembrane region" description="Helical" evidence="8">
    <location>
        <begin position="295"/>
        <end position="316"/>
    </location>
</feature>
<comment type="subcellular location">
    <subcellularLocation>
        <location evidence="1">Membrane</location>
        <topology evidence="1">Multi-pass membrane protein</topology>
    </subcellularLocation>
</comment>
<feature type="binding site" evidence="6">
    <location>
        <position position="35"/>
    </location>
    <ligand>
        <name>Na(+)</name>
        <dbReference type="ChEBI" id="CHEBI:29101"/>
        <label>1</label>
    </ligand>
</feature>
<feature type="transmembrane region" description="Helical" evidence="8">
    <location>
        <begin position="430"/>
        <end position="453"/>
    </location>
</feature>
<protein>
    <recommendedName>
        <fullName evidence="7">Transporter</fullName>
    </recommendedName>
</protein>
<gene>
    <name evidence="9" type="ORF">ACEWY4_004286</name>
</gene>
<name>A0ABD1KL41_9TELE</name>
<evidence type="ECO:0000256" key="1">
    <source>
        <dbReference type="ARBA" id="ARBA00004141"/>
    </source>
</evidence>
<dbReference type="Pfam" id="PF00209">
    <property type="entry name" value="SNF"/>
    <property type="match status" value="1"/>
</dbReference>
<keyword evidence="7" id="KW-0769">Symport</keyword>
<feature type="transmembrane region" description="Helical" evidence="8">
    <location>
        <begin position="56"/>
        <end position="77"/>
    </location>
</feature>
<feature type="transmembrane region" description="Helical" evidence="8">
    <location>
        <begin position="400"/>
        <end position="424"/>
    </location>
</feature>
<keyword evidence="10" id="KW-1185">Reference proteome</keyword>
<evidence type="ECO:0000256" key="6">
    <source>
        <dbReference type="PIRSR" id="PIRSR600175-1"/>
    </source>
</evidence>
<feature type="transmembrane region" description="Helical" evidence="8">
    <location>
        <begin position="26"/>
        <end position="44"/>
    </location>
</feature>